<dbReference type="Proteomes" id="UP000887566">
    <property type="component" value="Unplaced"/>
</dbReference>
<feature type="chain" id="PRO_5037869704" evidence="1">
    <location>
        <begin position="20"/>
        <end position="209"/>
    </location>
</feature>
<feature type="signal peptide" evidence="1">
    <location>
        <begin position="1"/>
        <end position="19"/>
    </location>
</feature>
<dbReference type="Pfam" id="PF04155">
    <property type="entry name" value="Ground-like"/>
    <property type="match status" value="1"/>
</dbReference>
<evidence type="ECO:0000313" key="3">
    <source>
        <dbReference type="Proteomes" id="UP000887566"/>
    </source>
</evidence>
<accession>A0A914XFL6</accession>
<organism evidence="3 4">
    <name type="scientific">Plectus sambesii</name>
    <dbReference type="NCBI Taxonomy" id="2011161"/>
    <lineage>
        <taxon>Eukaryota</taxon>
        <taxon>Metazoa</taxon>
        <taxon>Ecdysozoa</taxon>
        <taxon>Nematoda</taxon>
        <taxon>Chromadorea</taxon>
        <taxon>Plectida</taxon>
        <taxon>Plectina</taxon>
        <taxon>Plectoidea</taxon>
        <taxon>Plectidae</taxon>
        <taxon>Plectus</taxon>
    </lineage>
</organism>
<evidence type="ECO:0000256" key="1">
    <source>
        <dbReference type="SAM" id="SignalP"/>
    </source>
</evidence>
<proteinExistence type="predicted"/>
<keyword evidence="1" id="KW-0732">Signal</keyword>
<sequence>MQALIIIAGVLIASTSVNGLGFGGGASSCGCATPAPPPPPPCLPPPPPAAYVCPAAPPPPPPCPPPPPPPAPCAAPVACAPPPPPPPSCSCQAPVQSCAPPPPPASNDCCHKCGNPCKFRTRKALAAVIAPQQNTSAVCNSEKLRAIMEENMTDNSSDSKRAIQKKAQEKLKGRFDVICASGDFSYLSNTNLFCQVSQNDVTCYASRQL</sequence>
<evidence type="ECO:0000259" key="2">
    <source>
        <dbReference type="Pfam" id="PF04155"/>
    </source>
</evidence>
<keyword evidence="3" id="KW-1185">Reference proteome</keyword>
<dbReference type="WBParaSite" id="PSAMB.scaffold833size40661.g9017.t1">
    <property type="protein sequence ID" value="PSAMB.scaffold833size40661.g9017.t1"/>
    <property type="gene ID" value="PSAMB.scaffold833size40661.g9017"/>
</dbReference>
<name>A0A914XFL6_9BILA</name>
<protein>
    <submittedName>
        <fullName evidence="4">Ground-like domain-containing protein</fullName>
    </submittedName>
</protein>
<evidence type="ECO:0000313" key="4">
    <source>
        <dbReference type="WBParaSite" id="PSAMB.scaffold833size40661.g9017.t1"/>
    </source>
</evidence>
<dbReference type="AlphaFoldDB" id="A0A914XFL6"/>
<reference evidence="4" key="1">
    <citation type="submission" date="2022-11" db="UniProtKB">
        <authorList>
            <consortium name="WormBaseParasite"/>
        </authorList>
    </citation>
    <scope>IDENTIFICATION</scope>
</reference>
<feature type="domain" description="Ground-like" evidence="2">
    <location>
        <begin position="138"/>
        <end position="205"/>
    </location>
</feature>
<dbReference type="InterPro" id="IPR007284">
    <property type="entry name" value="Ground-like_dom"/>
</dbReference>